<keyword evidence="9" id="KW-1185">Reference proteome</keyword>
<name>A0A9Q8Z9R7_CURCL</name>
<dbReference type="Gene3D" id="3.30.2010.10">
    <property type="entry name" value="Metalloproteases ('zincins'), catalytic domain"/>
    <property type="match status" value="1"/>
</dbReference>
<dbReference type="VEuPathDB" id="FungiDB:yc1106_04753"/>
<evidence type="ECO:0000256" key="4">
    <source>
        <dbReference type="ARBA" id="ARBA00022833"/>
    </source>
</evidence>
<evidence type="ECO:0000256" key="6">
    <source>
        <dbReference type="RuleBase" id="RU003983"/>
    </source>
</evidence>
<dbReference type="PANTHER" id="PTHR22726">
    <property type="entry name" value="METALLOENDOPEPTIDASE OMA1"/>
    <property type="match status" value="1"/>
</dbReference>
<feature type="domain" description="Peptidase M48" evidence="7">
    <location>
        <begin position="147"/>
        <end position="318"/>
    </location>
</feature>
<dbReference type="AlphaFoldDB" id="A0A9Q8Z9R7"/>
<keyword evidence="1 6" id="KW-0645">Protease</keyword>
<dbReference type="EMBL" id="CP089276">
    <property type="protein sequence ID" value="USP77479.1"/>
    <property type="molecule type" value="Genomic_DNA"/>
</dbReference>
<dbReference type="Pfam" id="PF01435">
    <property type="entry name" value="Peptidase_M48"/>
    <property type="match status" value="1"/>
</dbReference>
<evidence type="ECO:0000259" key="7">
    <source>
        <dbReference type="Pfam" id="PF01435"/>
    </source>
</evidence>
<keyword evidence="5 6" id="KW-0482">Metalloprotease</keyword>
<dbReference type="PANTHER" id="PTHR22726:SF1">
    <property type="entry name" value="METALLOENDOPEPTIDASE OMA1, MITOCHONDRIAL"/>
    <property type="match status" value="1"/>
</dbReference>
<dbReference type="CDD" id="cd07331">
    <property type="entry name" value="M48C_Oma1_like"/>
    <property type="match status" value="1"/>
</dbReference>
<dbReference type="GO" id="GO:0004222">
    <property type="term" value="F:metalloendopeptidase activity"/>
    <property type="evidence" value="ECO:0007669"/>
    <property type="project" value="InterPro"/>
</dbReference>
<dbReference type="GO" id="GO:0034982">
    <property type="term" value="P:mitochondrial protein processing"/>
    <property type="evidence" value="ECO:0007669"/>
    <property type="project" value="TreeGrafter"/>
</dbReference>
<dbReference type="GO" id="GO:0005743">
    <property type="term" value="C:mitochondrial inner membrane"/>
    <property type="evidence" value="ECO:0007669"/>
    <property type="project" value="TreeGrafter"/>
</dbReference>
<protein>
    <recommendedName>
        <fullName evidence="7">Peptidase M48 domain-containing protein</fullName>
    </recommendedName>
</protein>
<comment type="cofactor">
    <cofactor evidence="6">
        <name>Zn(2+)</name>
        <dbReference type="ChEBI" id="CHEBI:29105"/>
    </cofactor>
    <text evidence="6">Binds 1 zinc ion per subunit.</text>
</comment>
<dbReference type="Proteomes" id="UP001056012">
    <property type="component" value="Chromosome 3"/>
</dbReference>
<proteinExistence type="inferred from homology"/>
<dbReference type="GO" id="GO:0006515">
    <property type="term" value="P:protein quality control for misfolded or incompletely synthesized proteins"/>
    <property type="evidence" value="ECO:0007669"/>
    <property type="project" value="TreeGrafter"/>
</dbReference>
<evidence type="ECO:0000256" key="5">
    <source>
        <dbReference type="ARBA" id="ARBA00023049"/>
    </source>
</evidence>
<evidence type="ECO:0000256" key="1">
    <source>
        <dbReference type="ARBA" id="ARBA00022670"/>
    </source>
</evidence>
<sequence length="351" mass="39134">MYRIRPSLAVPHALLRTSIPRAPLRAPLRASIPPVRITQARFYQQLPFGRGPQYKRFSSSSGGLTGILYRWAARPTFYRDIGLISAGAGGIYLYNLEEVPVSGRRRFNIIPSSMEEALGASTVEQVRQQYAGRILPEYDPRVKTVKKVLARLLPYAEGEGLRDLNWEVSVIESPEQNAFVAPGGKVFIFTGILPLCRDEDGIAAVLGHEIAHVVARHTAERMSQAPLVLLGVLALSLFDISLYSGKLLIDLFLSMPASRKHEAEADYIGLMMMAQGCYKPQAAMDFWARMEKVGGQGPPQILSTHPSHHNREEKIREWLPKAMEKAETSECFGTSQFANQFSSAFNSFGRW</sequence>
<comment type="similarity">
    <text evidence="6">Belongs to the peptidase M48 family.</text>
</comment>
<evidence type="ECO:0000313" key="8">
    <source>
        <dbReference type="EMBL" id="USP77479.1"/>
    </source>
</evidence>
<dbReference type="InterPro" id="IPR051156">
    <property type="entry name" value="Mito/Outer_Membr_Metalloprot"/>
</dbReference>
<dbReference type="OrthoDB" id="7464992at2759"/>
<evidence type="ECO:0000313" key="9">
    <source>
        <dbReference type="Proteomes" id="UP001056012"/>
    </source>
</evidence>
<keyword evidence="2" id="KW-0479">Metal-binding</keyword>
<reference evidence="8" key="1">
    <citation type="submission" date="2021-12" db="EMBL/GenBank/DDBJ databases">
        <title>Curvularia clavata genome.</title>
        <authorList>
            <person name="Cao Y."/>
        </authorList>
    </citation>
    <scope>NUCLEOTIDE SEQUENCE</scope>
    <source>
        <strain evidence="8">Yc1106</strain>
    </source>
</reference>
<dbReference type="InterPro" id="IPR001915">
    <property type="entry name" value="Peptidase_M48"/>
</dbReference>
<keyword evidence="3 6" id="KW-0378">Hydrolase</keyword>
<dbReference type="GO" id="GO:0046872">
    <property type="term" value="F:metal ion binding"/>
    <property type="evidence" value="ECO:0007669"/>
    <property type="project" value="UniProtKB-KW"/>
</dbReference>
<keyword evidence="4 6" id="KW-0862">Zinc</keyword>
<organism evidence="8 9">
    <name type="scientific">Curvularia clavata</name>
    <dbReference type="NCBI Taxonomy" id="95742"/>
    <lineage>
        <taxon>Eukaryota</taxon>
        <taxon>Fungi</taxon>
        <taxon>Dikarya</taxon>
        <taxon>Ascomycota</taxon>
        <taxon>Pezizomycotina</taxon>
        <taxon>Dothideomycetes</taxon>
        <taxon>Pleosporomycetidae</taxon>
        <taxon>Pleosporales</taxon>
        <taxon>Pleosporineae</taxon>
        <taxon>Pleosporaceae</taxon>
        <taxon>Curvularia</taxon>
    </lineage>
</organism>
<evidence type="ECO:0000256" key="2">
    <source>
        <dbReference type="ARBA" id="ARBA00022723"/>
    </source>
</evidence>
<accession>A0A9Q8Z9R7</accession>
<evidence type="ECO:0000256" key="3">
    <source>
        <dbReference type="ARBA" id="ARBA00022801"/>
    </source>
</evidence>
<gene>
    <name evidence="8" type="ORF">yc1106_04753</name>
</gene>